<evidence type="ECO:0000256" key="8">
    <source>
        <dbReference type="ARBA" id="ARBA00023002"/>
    </source>
</evidence>
<evidence type="ECO:0000256" key="11">
    <source>
        <dbReference type="ARBA" id="ARBA00048841"/>
    </source>
</evidence>
<comment type="pathway">
    <text evidence="2 12">Amino-acid biosynthesis; L-methionine biosynthesis via de novo pathway; L-homoserine from L-aspartate: step 3/3.</text>
</comment>
<keyword evidence="17" id="KW-1185">Reference proteome</keyword>
<keyword evidence="8 12" id="KW-0560">Oxidoreductase</keyword>
<dbReference type="PANTHER" id="PTHR43331">
    <property type="entry name" value="HOMOSERINE DEHYDROGENASE"/>
    <property type="match status" value="1"/>
</dbReference>
<dbReference type="InterPro" id="IPR001342">
    <property type="entry name" value="HDH_cat"/>
</dbReference>
<dbReference type="InterPro" id="IPR019811">
    <property type="entry name" value="HDH_CS"/>
</dbReference>
<dbReference type="RefSeq" id="WP_091742476.1">
    <property type="nucleotide sequence ID" value="NZ_FNNQ01000017.1"/>
</dbReference>
<dbReference type="GO" id="GO:0009088">
    <property type="term" value="P:threonine biosynthetic process"/>
    <property type="evidence" value="ECO:0007669"/>
    <property type="project" value="UniProtKB-UniPathway"/>
</dbReference>
<dbReference type="AlphaFoldDB" id="A0A1H3BL88"/>
<dbReference type="GO" id="GO:0004412">
    <property type="term" value="F:homoserine dehydrogenase activity"/>
    <property type="evidence" value="ECO:0007669"/>
    <property type="project" value="UniProtKB-EC"/>
</dbReference>
<feature type="domain" description="Aspartate/homoserine dehydrogenase NAD-binding" evidence="15">
    <location>
        <begin position="10"/>
        <end position="128"/>
    </location>
</feature>
<dbReference type="PANTHER" id="PTHR43331:SF1">
    <property type="entry name" value="HOMOSERINE DEHYDROGENASE"/>
    <property type="match status" value="1"/>
</dbReference>
<evidence type="ECO:0000256" key="9">
    <source>
        <dbReference type="ARBA" id="ARBA00023053"/>
    </source>
</evidence>
<evidence type="ECO:0000256" key="5">
    <source>
        <dbReference type="ARBA" id="ARBA00013376"/>
    </source>
</evidence>
<evidence type="ECO:0000313" key="17">
    <source>
        <dbReference type="Proteomes" id="UP000198534"/>
    </source>
</evidence>
<keyword evidence="6 12" id="KW-0028">Amino-acid biosynthesis</keyword>
<dbReference type="UniPathway" id="UPA00050">
    <property type="reaction ID" value="UER00063"/>
</dbReference>
<sequence length="435" mass="47264">MKRIGVGLLGFGTVGLGVYQALQNNREVILKRTRILFDVKKVLVSNQEKQRQAEGVKPLITTDFAQVLEAGVQVVVEAIGGVEPARRYIEEALTAGCHVVTANKELIAKHGSDLERLAHRQGVKLLYEASVGGGIPVLGTIQHFLQTNRIQRITGILNGTTNYLLTEMDKKGISFAEGVAIAQQLGYAEADPSNDVDGLDAAYKLAILARLAFEVDISTTEIPREGIRDITPGELALAKKLGYAVKLLAQVDCYGENRPLSLRVGPGLLPLAHPLATVDGVYNGIHIEADRVQDITLVGQGAGAQPTASAMLEDLCNLYRLPLSYVDPRRDAVVLPQVSSGDRFIFLETTTPMLEEQQDQLHSRLEKIGLPVKNTSVASFSRGRSGFACVLGHWEPVYRGVLLAELGLEVTHLLDRPIYSHSTTEEVKDPVTNVV</sequence>
<comment type="catalytic activity">
    <reaction evidence="11">
        <text>L-homoserine + NADP(+) = L-aspartate 4-semialdehyde + NADPH + H(+)</text>
        <dbReference type="Rhea" id="RHEA:15761"/>
        <dbReference type="ChEBI" id="CHEBI:15378"/>
        <dbReference type="ChEBI" id="CHEBI:57476"/>
        <dbReference type="ChEBI" id="CHEBI:57783"/>
        <dbReference type="ChEBI" id="CHEBI:58349"/>
        <dbReference type="ChEBI" id="CHEBI:537519"/>
        <dbReference type="EC" id="1.1.1.3"/>
    </reaction>
    <physiologicalReaction direction="right-to-left" evidence="11">
        <dbReference type="Rhea" id="RHEA:15763"/>
    </physiologicalReaction>
</comment>
<feature type="domain" description="Homoserine dehydrogenase catalytic" evidence="14">
    <location>
        <begin position="136"/>
        <end position="315"/>
    </location>
</feature>
<dbReference type="EMBL" id="FNNQ01000017">
    <property type="protein sequence ID" value="SDX42545.1"/>
    <property type="molecule type" value="Genomic_DNA"/>
</dbReference>
<dbReference type="UniPathway" id="UPA00051">
    <property type="reaction ID" value="UER00465"/>
</dbReference>
<proteinExistence type="inferred from homology"/>
<evidence type="ECO:0000256" key="4">
    <source>
        <dbReference type="ARBA" id="ARBA00013213"/>
    </source>
</evidence>
<evidence type="ECO:0000256" key="3">
    <source>
        <dbReference type="ARBA" id="ARBA00006753"/>
    </source>
</evidence>
<evidence type="ECO:0000256" key="7">
    <source>
        <dbReference type="ARBA" id="ARBA00022697"/>
    </source>
</evidence>
<evidence type="ECO:0000256" key="12">
    <source>
        <dbReference type="RuleBase" id="RU000579"/>
    </source>
</evidence>
<dbReference type="InterPro" id="IPR036291">
    <property type="entry name" value="NAD(P)-bd_dom_sf"/>
</dbReference>
<keyword evidence="7 12" id="KW-0791">Threonine biosynthesis</keyword>
<comment type="similarity">
    <text evidence="3 13">Belongs to the homoserine dehydrogenase family.</text>
</comment>
<gene>
    <name evidence="16" type="ORF">SAMN05444487_11741</name>
</gene>
<dbReference type="Gene3D" id="3.40.50.720">
    <property type="entry name" value="NAD(P)-binding Rossmann-like Domain"/>
    <property type="match status" value="1"/>
</dbReference>
<dbReference type="Pfam" id="PF00742">
    <property type="entry name" value="Homoserine_dh"/>
    <property type="match status" value="1"/>
</dbReference>
<comment type="pathway">
    <text evidence="1 12">Amino-acid biosynthesis; L-threonine biosynthesis; L-threonine from L-aspartate: step 3/5.</text>
</comment>
<dbReference type="Pfam" id="PF03447">
    <property type="entry name" value="NAD_binding_3"/>
    <property type="match status" value="1"/>
</dbReference>
<evidence type="ECO:0000256" key="10">
    <source>
        <dbReference type="ARBA" id="ARBA00023167"/>
    </source>
</evidence>
<evidence type="ECO:0000256" key="13">
    <source>
        <dbReference type="RuleBase" id="RU004171"/>
    </source>
</evidence>
<evidence type="ECO:0000259" key="15">
    <source>
        <dbReference type="Pfam" id="PF03447"/>
    </source>
</evidence>
<dbReference type="PROSITE" id="PS01042">
    <property type="entry name" value="HOMOSER_DHGENASE"/>
    <property type="match status" value="1"/>
</dbReference>
<dbReference type="Proteomes" id="UP000198534">
    <property type="component" value="Unassembled WGS sequence"/>
</dbReference>
<dbReference type="Gene3D" id="3.30.360.10">
    <property type="entry name" value="Dihydrodipicolinate Reductase, domain 2"/>
    <property type="match status" value="1"/>
</dbReference>
<dbReference type="SUPFAM" id="SSF51735">
    <property type="entry name" value="NAD(P)-binding Rossmann-fold domains"/>
    <property type="match status" value="1"/>
</dbReference>
<dbReference type="OrthoDB" id="9808167at2"/>
<organism evidence="16 17">
    <name type="scientific">Marininema mesophilum</name>
    <dbReference type="NCBI Taxonomy" id="1048340"/>
    <lineage>
        <taxon>Bacteria</taxon>
        <taxon>Bacillati</taxon>
        <taxon>Bacillota</taxon>
        <taxon>Bacilli</taxon>
        <taxon>Bacillales</taxon>
        <taxon>Thermoactinomycetaceae</taxon>
        <taxon>Marininema</taxon>
    </lineage>
</organism>
<dbReference type="InterPro" id="IPR005106">
    <property type="entry name" value="Asp/hSer_DH_NAD-bd"/>
</dbReference>
<evidence type="ECO:0000313" key="16">
    <source>
        <dbReference type="EMBL" id="SDX42545.1"/>
    </source>
</evidence>
<reference evidence="16 17" key="1">
    <citation type="submission" date="2016-10" db="EMBL/GenBank/DDBJ databases">
        <authorList>
            <person name="de Groot N.N."/>
        </authorList>
    </citation>
    <scope>NUCLEOTIDE SEQUENCE [LARGE SCALE GENOMIC DNA]</scope>
    <source>
        <strain evidence="16 17">DSM 45610</strain>
    </source>
</reference>
<evidence type="ECO:0000256" key="1">
    <source>
        <dbReference type="ARBA" id="ARBA00005056"/>
    </source>
</evidence>
<dbReference type="NCBIfam" id="NF004976">
    <property type="entry name" value="PRK06349.1"/>
    <property type="match status" value="1"/>
</dbReference>
<evidence type="ECO:0000256" key="2">
    <source>
        <dbReference type="ARBA" id="ARBA00005062"/>
    </source>
</evidence>
<evidence type="ECO:0000259" key="14">
    <source>
        <dbReference type="Pfam" id="PF00742"/>
    </source>
</evidence>
<dbReference type="GO" id="GO:0050661">
    <property type="term" value="F:NADP binding"/>
    <property type="evidence" value="ECO:0007669"/>
    <property type="project" value="InterPro"/>
</dbReference>
<keyword evidence="12" id="KW-0521">NADP</keyword>
<protein>
    <recommendedName>
        <fullName evidence="5 12">Homoserine dehydrogenase</fullName>
        <ecNumber evidence="4 12">1.1.1.3</ecNumber>
    </recommendedName>
</protein>
<dbReference type="GO" id="GO:0009086">
    <property type="term" value="P:methionine biosynthetic process"/>
    <property type="evidence" value="ECO:0007669"/>
    <property type="project" value="UniProtKB-KW"/>
</dbReference>
<keyword evidence="10 12" id="KW-0486">Methionine biosynthesis</keyword>
<accession>A0A1H3BL88</accession>
<evidence type="ECO:0000256" key="6">
    <source>
        <dbReference type="ARBA" id="ARBA00022605"/>
    </source>
</evidence>
<name>A0A1H3BL88_9BACL</name>
<dbReference type="EC" id="1.1.1.3" evidence="4 12"/>
<dbReference type="SUPFAM" id="SSF55347">
    <property type="entry name" value="Glyceraldehyde-3-phosphate dehydrogenase-like, C-terminal domain"/>
    <property type="match status" value="1"/>
</dbReference>
<dbReference type="FunFam" id="3.30.360.10:FF:000005">
    <property type="entry name" value="Homoserine dehydrogenase"/>
    <property type="match status" value="1"/>
</dbReference>
<keyword evidence="9" id="KW-0915">Sodium</keyword>
<dbReference type="STRING" id="1048340.SAMN05444487_11741"/>